<dbReference type="OMA" id="YVEKPNM"/>
<dbReference type="EMBL" id="JXLN01011013">
    <property type="protein sequence ID" value="KPM06661.1"/>
    <property type="molecule type" value="Genomic_DNA"/>
</dbReference>
<reference evidence="4" key="4">
    <citation type="submission" date="2022-06" db="UniProtKB">
        <authorList>
            <consortium name="EnsemblMetazoa"/>
        </authorList>
    </citation>
    <scope>IDENTIFICATION</scope>
</reference>
<dbReference type="AlphaFoldDB" id="A0A132A6R5"/>
<dbReference type="SUPFAM" id="SSF50249">
    <property type="entry name" value="Nucleic acid-binding proteins"/>
    <property type="match status" value="1"/>
</dbReference>
<evidence type="ECO:0000313" key="5">
    <source>
        <dbReference type="Proteomes" id="UP000070412"/>
    </source>
</evidence>
<evidence type="ECO:0000313" key="2">
    <source>
        <dbReference type="EMBL" id="KAF7488668.1"/>
    </source>
</evidence>
<dbReference type="VEuPathDB" id="VectorBase:SSCA002339"/>
<dbReference type="Proteomes" id="UP000070412">
    <property type="component" value="Unassembled WGS sequence"/>
</dbReference>
<dbReference type="GO" id="GO:0005694">
    <property type="term" value="C:chromosome"/>
    <property type="evidence" value="ECO:0007669"/>
    <property type="project" value="UniProtKB-ARBA"/>
</dbReference>
<dbReference type="InterPro" id="IPR012340">
    <property type="entry name" value="NA-bd_OB-fold"/>
</dbReference>
<dbReference type="EnsemblMetazoa" id="SSS_1229s_mrna">
    <property type="protein sequence ID" value="KAF7488668.1"/>
    <property type="gene ID" value="SSS_1229"/>
</dbReference>
<proteinExistence type="predicted"/>
<dbReference type="Proteomes" id="UP000616769">
    <property type="component" value="Unassembled WGS sequence"/>
</dbReference>
<reference evidence="5" key="2">
    <citation type="journal article" date="2020" name="PLoS Negl. Trop. Dis.">
        <title>High-quality nuclear genome for Sarcoptes scabiei-A critical resource for a neglected parasite.</title>
        <authorList>
            <person name="Korhonen P.K."/>
            <person name="Gasser R.B."/>
            <person name="Ma G."/>
            <person name="Wang T."/>
            <person name="Stroehlein A.J."/>
            <person name="Young N.D."/>
            <person name="Ang C.S."/>
            <person name="Fernando D.D."/>
            <person name="Lu H.C."/>
            <person name="Taylor S."/>
            <person name="Reynolds S.L."/>
            <person name="Mofiz E."/>
            <person name="Najaraj S.H."/>
            <person name="Gowda H."/>
            <person name="Madugundu A."/>
            <person name="Renuse S."/>
            <person name="Holt D."/>
            <person name="Pandey A."/>
            <person name="Papenfuss A.T."/>
            <person name="Fischer K."/>
        </authorList>
    </citation>
    <scope>NUCLEOTIDE SEQUENCE [LARGE SCALE GENOMIC DNA]</scope>
</reference>
<protein>
    <submittedName>
        <fullName evidence="2">SOSS complex subunit B1</fullName>
    </submittedName>
</protein>
<dbReference type="GO" id="GO:0010212">
    <property type="term" value="P:response to ionizing radiation"/>
    <property type="evidence" value="ECO:0007669"/>
    <property type="project" value="TreeGrafter"/>
</dbReference>
<keyword evidence="1" id="KW-0238">DNA-binding</keyword>
<dbReference type="FunFam" id="2.40.50.140:FF:000072">
    <property type="entry name" value="SOSS complex subunit B2"/>
    <property type="match status" value="1"/>
</dbReference>
<name>A0A132A6R5_SARSC</name>
<dbReference type="EMBL" id="WVUK01000065">
    <property type="protein sequence ID" value="KAF7488668.1"/>
    <property type="molecule type" value="Genomic_DNA"/>
</dbReference>
<dbReference type="GO" id="GO:0044818">
    <property type="term" value="P:mitotic G2/M transition checkpoint"/>
    <property type="evidence" value="ECO:0007669"/>
    <property type="project" value="TreeGrafter"/>
</dbReference>
<gene>
    <name evidence="3" type="ORF">QR98_0051390</name>
    <name evidence="2" type="ORF">SSS_1229</name>
</gene>
<reference evidence="2" key="3">
    <citation type="submission" date="2020-01" db="EMBL/GenBank/DDBJ databases">
        <authorList>
            <person name="Korhonen P.K.K."/>
            <person name="Guangxu M.G."/>
            <person name="Wang T.W."/>
            <person name="Stroehlein A.J.S."/>
            <person name="Young N.D."/>
            <person name="Ang C.-S.A."/>
            <person name="Fernando D.W.F."/>
            <person name="Lu H.L."/>
            <person name="Taylor S.T."/>
            <person name="Ehtesham M.E.M."/>
            <person name="Najaraj S.H.N."/>
            <person name="Harsha G.H.G."/>
            <person name="Madugundu A.M."/>
            <person name="Renuse S.R."/>
            <person name="Holt D.H."/>
            <person name="Pandey A.P."/>
            <person name="Papenfuss A.P."/>
            <person name="Gasser R.B.G."/>
            <person name="Fischer K.F."/>
        </authorList>
    </citation>
    <scope>NUCLEOTIDE SEQUENCE</scope>
    <source>
        <strain evidence="2">SSS_KF_BRIS2020</strain>
    </source>
</reference>
<dbReference type="OrthoDB" id="295715at2759"/>
<dbReference type="GO" id="GO:0070876">
    <property type="term" value="C:SOSS complex"/>
    <property type="evidence" value="ECO:0007669"/>
    <property type="project" value="TreeGrafter"/>
</dbReference>
<evidence type="ECO:0000313" key="4">
    <source>
        <dbReference type="EnsemblMetazoa" id="KAF7488668.1"/>
    </source>
</evidence>
<dbReference type="Gene3D" id="2.40.50.140">
    <property type="entry name" value="Nucleic acid-binding proteins"/>
    <property type="match status" value="1"/>
</dbReference>
<evidence type="ECO:0000256" key="1">
    <source>
        <dbReference type="ARBA" id="ARBA00023125"/>
    </source>
</evidence>
<keyword evidence="5" id="KW-1185">Reference proteome</keyword>
<dbReference type="GO" id="GO:0000724">
    <property type="term" value="P:double-strand break repair via homologous recombination"/>
    <property type="evidence" value="ECO:0007669"/>
    <property type="project" value="TreeGrafter"/>
</dbReference>
<dbReference type="PANTHER" id="PTHR13356:SF0">
    <property type="entry name" value="SOSS COMPLEX SUBUNIT B HOMOLOG"/>
    <property type="match status" value="1"/>
</dbReference>
<evidence type="ECO:0000313" key="3">
    <source>
        <dbReference type="EMBL" id="KPM06661.1"/>
    </source>
</evidence>
<sequence length="126" mass="14223">MNERIDLIKDLKPGIKSINLIVIVLESCNKLLTKDNHDLRIFKMADKTGSVNVCIYDEPGSYLQAGDICRLSRCYTSMFKNELTVYVGKGGKVIKTGDFCMTFSEIPNMSEAEKIPETPSPYFMNQ</sequence>
<dbReference type="InterPro" id="IPR051231">
    <property type="entry name" value="SOSS-B"/>
</dbReference>
<dbReference type="GO" id="GO:0003677">
    <property type="term" value="F:DNA binding"/>
    <property type="evidence" value="ECO:0007669"/>
    <property type="project" value="UniProtKB-KW"/>
</dbReference>
<reference evidence="3 6" key="1">
    <citation type="journal article" date="2015" name="Parasit. Vectors">
        <title>Draft genome of the scabies mite.</title>
        <authorList>
            <person name="Rider S.D.Jr."/>
            <person name="Morgan M.S."/>
            <person name="Arlian L.G."/>
        </authorList>
    </citation>
    <scope>NUCLEOTIDE SEQUENCE [LARGE SCALE GENOMIC DNA]</scope>
    <source>
        <strain evidence="3">Arlian Lab</strain>
    </source>
</reference>
<organism evidence="3 6">
    <name type="scientific">Sarcoptes scabiei</name>
    <name type="common">Itch mite</name>
    <name type="synonym">Acarus scabiei</name>
    <dbReference type="NCBI Taxonomy" id="52283"/>
    <lineage>
        <taxon>Eukaryota</taxon>
        <taxon>Metazoa</taxon>
        <taxon>Ecdysozoa</taxon>
        <taxon>Arthropoda</taxon>
        <taxon>Chelicerata</taxon>
        <taxon>Arachnida</taxon>
        <taxon>Acari</taxon>
        <taxon>Acariformes</taxon>
        <taxon>Sarcoptiformes</taxon>
        <taxon>Astigmata</taxon>
        <taxon>Psoroptidia</taxon>
        <taxon>Sarcoptoidea</taxon>
        <taxon>Sarcoptidae</taxon>
        <taxon>Sarcoptinae</taxon>
        <taxon>Sarcoptes</taxon>
    </lineage>
</organism>
<accession>A0A132A6R5</accession>
<evidence type="ECO:0000313" key="6">
    <source>
        <dbReference type="Proteomes" id="UP000616769"/>
    </source>
</evidence>
<dbReference type="PANTHER" id="PTHR13356">
    <property type="entry name" value="OB FOLD NUCLEIC ACID BINDING PROTEIN-RELATED"/>
    <property type="match status" value="1"/>
</dbReference>